<sequence length="317" mass="34167">MALHRVRVILQAPLAPFELGVVHEVFGVDRTDDGVPAFDYQVCAEDPLETFAVSGGVGVTSRFDLTSCADADLVALPSGPMHTPPSPAVLSTVRAAAERGAYVIAVCTAAFTVAAAGLVDGRACATHWRYADALRERFPDVDVDADALYTQSGKVVTSAGTAAGIDACLHVVRAELGHTVAGRIARRMVVAPRRAGGQRQFLERPLLPATSTGLAHLLEWLDDRLAEQHTVASIARRAQVSPRTLLRRFHDETGVTPIAWLTLRRVTLAQELLEQSTLSVEEVARRVGLGSAALLRHHFQAQVGVSPTQYRRQFRSS</sequence>
<dbReference type="PROSITE" id="PS01124">
    <property type="entry name" value="HTH_ARAC_FAMILY_2"/>
    <property type="match status" value="1"/>
</dbReference>
<name>A0ABW0N567_9ACTN</name>
<keyword evidence="6" id="KW-1185">Reference proteome</keyword>
<comment type="caution">
    <text evidence="5">The sequence shown here is derived from an EMBL/GenBank/DDBJ whole genome shotgun (WGS) entry which is preliminary data.</text>
</comment>
<dbReference type="SUPFAM" id="SSF46689">
    <property type="entry name" value="Homeodomain-like"/>
    <property type="match status" value="2"/>
</dbReference>
<dbReference type="InterPro" id="IPR018060">
    <property type="entry name" value="HTH_AraC"/>
</dbReference>
<evidence type="ECO:0000256" key="1">
    <source>
        <dbReference type="ARBA" id="ARBA00023015"/>
    </source>
</evidence>
<dbReference type="Pfam" id="PF12833">
    <property type="entry name" value="HTH_18"/>
    <property type="match status" value="1"/>
</dbReference>
<dbReference type="Proteomes" id="UP001595956">
    <property type="component" value="Unassembled WGS sequence"/>
</dbReference>
<dbReference type="PANTHER" id="PTHR43130:SF3">
    <property type="entry name" value="HTH-TYPE TRANSCRIPTIONAL REGULATOR RV1931C"/>
    <property type="match status" value="1"/>
</dbReference>
<evidence type="ECO:0000259" key="4">
    <source>
        <dbReference type="PROSITE" id="PS01124"/>
    </source>
</evidence>
<feature type="domain" description="HTH araC/xylS-type" evidence="4">
    <location>
        <begin position="215"/>
        <end position="313"/>
    </location>
</feature>
<dbReference type="SUPFAM" id="SSF52317">
    <property type="entry name" value="Class I glutamine amidotransferase-like"/>
    <property type="match status" value="1"/>
</dbReference>
<dbReference type="Gene3D" id="3.40.50.880">
    <property type="match status" value="1"/>
</dbReference>
<dbReference type="InterPro" id="IPR009057">
    <property type="entry name" value="Homeodomain-like_sf"/>
</dbReference>
<dbReference type="InterPro" id="IPR052158">
    <property type="entry name" value="INH-QAR"/>
</dbReference>
<dbReference type="CDD" id="cd03137">
    <property type="entry name" value="GATase1_AraC_1"/>
    <property type="match status" value="1"/>
</dbReference>
<dbReference type="Pfam" id="PF01965">
    <property type="entry name" value="DJ-1_PfpI"/>
    <property type="match status" value="1"/>
</dbReference>
<evidence type="ECO:0000313" key="5">
    <source>
        <dbReference type="EMBL" id="MFC5494004.1"/>
    </source>
</evidence>
<evidence type="ECO:0000313" key="6">
    <source>
        <dbReference type="Proteomes" id="UP001595956"/>
    </source>
</evidence>
<dbReference type="RefSeq" id="WP_345179171.1">
    <property type="nucleotide sequence ID" value="NZ_BAABFQ010000007.1"/>
</dbReference>
<dbReference type="PANTHER" id="PTHR43130">
    <property type="entry name" value="ARAC-FAMILY TRANSCRIPTIONAL REGULATOR"/>
    <property type="match status" value="1"/>
</dbReference>
<dbReference type="Gene3D" id="1.10.10.60">
    <property type="entry name" value="Homeodomain-like"/>
    <property type="match status" value="1"/>
</dbReference>
<dbReference type="InterPro" id="IPR018062">
    <property type="entry name" value="HTH_AraC-typ_CS"/>
</dbReference>
<dbReference type="EMBL" id="JBHSMD010000004">
    <property type="protein sequence ID" value="MFC5494004.1"/>
    <property type="molecule type" value="Genomic_DNA"/>
</dbReference>
<reference evidence="6" key="1">
    <citation type="journal article" date="2019" name="Int. J. Syst. Evol. Microbiol.">
        <title>The Global Catalogue of Microorganisms (GCM) 10K type strain sequencing project: providing services to taxonomists for standard genome sequencing and annotation.</title>
        <authorList>
            <consortium name="The Broad Institute Genomics Platform"/>
            <consortium name="The Broad Institute Genome Sequencing Center for Infectious Disease"/>
            <person name="Wu L."/>
            <person name="Ma J."/>
        </authorList>
    </citation>
    <scope>NUCLEOTIDE SEQUENCE [LARGE SCALE GENOMIC DNA]</scope>
    <source>
        <strain evidence="6">KACC 13778</strain>
    </source>
</reference>
<accession>A0ABW0N567</accession>
<gene>
    <name evidence="5" type="ORF">ACFPKY_12885</name>
</gene>
<proteinExistence type="predicted"/>
<keyword evidence="1" id="KW-0805">Transcription regulation</keyword>
<dbReference type="InterPro" id="IPR002818">
    <property type="entry name" value="DJ-1/PfpI"/>
</dbReference>
<organism evidence="5 6">
    <name type="scientific">Nocardioides caricicola</name>
    <dbReference type="NCBI Taxonomy" id="634770"/>
    <lineage>
        <taxon>Bacteria</taxon>
        <taxon>Bacillati</taxon>
        <taxon>Actinomycetota</taxon>
        <taxon>Actinomycetes</taxon>
        <taxon>Propionibacteriales</taxon>
        <taxon>Nocardioidaceae</taxon>
        <taxon>Nocardioides</taxon>
    </lineage>
</organism>
<evidence type="ECO:0000256" key="2">
    <source>
        <dbReference type="ARBA" id="ARBA00023125"/>
    </source>
</evidence>
<evidence type="ECO:0000256" key="3">
    <source>
        <dbReference type="ARBA" id="ARBA00023163"/>
    </source>
</evidence>
<protein>
    <submittedName>
        <fullName evidence="5">GlxA family transcriptional regulator</fullName>
    </submittedName>
</protein>
<dbReference type="InterPro" id="IPR029062">
    <property type="entry name" value="Class_I_gatase-like"/>
</dbReference>
<dbReference type="PROSITE" id="PS00041">
    <property type="entry name" value="HTH_ARAC_FAMILY_1"/>
    <property type="match status" value="1"/>
</dbReference>
<keyword evidence="3" id="KW-0804">Transcription</keyword>
<dbReference type="SMART" id="SM00342">
    <property type="entry name" value="HTH_ARAC"/>
    <property type="match status" value="1"/>
</dbReference>
<keyword evidence="2" id="KW-0238">DNA-binding</keyword>